<keyword evidence="2" id="KW-1015">Disulfide bond</keyword>
<dbReference type="InterPro" id="IPR036312">
    <property type="entry name" value="Bifun_inhib/LTP/seed_sf"/>
</dbReference>
<evidence type="ECO:0000256" key="1">
    <source>
        <dbReference type="ARBA" id="ARBA00009748"/>
    </source>
</evidence>
<gene>
    <name evidence="5" type="ORF">LITE_LOCUS41623</name>
</gene>
<organism evidence="5 6">
    <name type="scientific">Linum tenue</name>
    <dbReference type="NCBI Taxonomy" id="586396"/>
    <lineage>
        <taxon>Eukaryota</taxon>
        <taxon>Viridiplantae</taxon>
        <taxon>Streptophyta</taxon>
        <taxon>Embryophyta</taxon>
        <taxon>Tracheophyta</taxon>
        <taxon>Spermatophyta</taxon>
        <taxon>Magnoliopsida</taxon>
        <taxon>eudicotyledons</taxon>
        <taxon>Gunneridae</taxon>
        <taxon>Pentapetalae</taxon>
        <taxon>rosids</taxon>
        <taxon>fabids</taxon>
        <taxon>Malpighiales</taxon>
        <taxon>Linaceae</taxon>
        <taxon>Linum</taxon>
    </lineage>
</organism>
<dbReference type="GO" id="GO:0006869">
    <property type="term" value="P:lipid transport"/>
    <property type="evidence" value="ECO:0007669"/>
    <property type="project" value="InterPro"/>
</dbReference>
<dbReference type="InterPro" id="IPR000528">
    <property type="entry name" value="Plant_nsLTP"/>
</dbReference>
<evidence type="ECO:0000259" key="4">
    <source>
        <dbReference type="Pfam" id="PF00234"/>
    </source>
</evidence>
<evidence type="ECO:0000256" key="2">
    <source>
        <dbReference type="ARBA" id="ARBA00023157"/>
    </source>
</evidence>
<accession>A0AAV0Q7R4</accession>
<comment type="similarity">
    <text evidence="1">Belongs to the plant LTP family.</text>
</comment>
<reference evidence="5" key="1">
    <citation type="submission" date="2022-08" db="EMBL/GenBank/DDBJ databases">
        <authorList>
            <person name="Gutierrez-Valencia J."/>
        </authorList>
    </citation>
    <scope>NUCLEOTIDE SEQUENCE</scope>
</reference>
<evidence type="ECO:0000256" key="3">
    <source>
        <dbReference type="SAM" id="SignalP"/>
    </source>
</evidence>
<dbReference type="Proteomes" id="UP001154282">
    <property type="component" value="Unassembled WGS sequence"/>
</dbReference>
<sequence length="181" mass="19232">MKNLFLLSALAVIIVSAMIAGEAAEAAEPRCGAYKKASRPCMAYVQGSAETIPQACCDGLKGFLDDAKTEQRKKIAACKCVAGSASNPGYKEGRVQKVADACRFKLPPADYDCDREGDGGKVGEAFLNDTNSSPPSDLDKQRKVLPRTFTQCKIGMPPSNLIRLLMRNLGPPIPPAAAAEL</sequence>
<proteinExistence type="inferred from homology"/>
<dbReference type="AlphaFoldDB" id="A0AAV0Q7R4"/>
<dbReference type="GO" id="GO:0008289">
    <property type="term" value="F:lipid binding"/>
    <property type="evidence" value="ECO:0007669"/>
    <property type="project" value="InterPro"/>
</dbReference>
<dbReference type="EMBL" id="CAMGYJ010000009">
    <property type="protein sequence ID" value="CAI0540294.1"/>
    <property type="molecule type" value="Genomic_DNA"/>
</dbReference>
<dbReference type="Pfam" id="PF00234">
    <property type="entry name" value="Tryp_alpha_amyl"/>
    <property type="match status" value="1"/>
</dbReference>
<evidence type="ECO:0000313" key="5">
    <source>
        <dbReference type="EMBL" id="CAI0540294.1"/>
    </source>
</evidence>
<keyword evidence="3" id="KW-0732">Signal</keyword>
<dbReference type="Gene3D" id="1.10.110.10">
    <property type="entry name" value="Plant lipid-transfer and hydrophobic proteins"/>
    <property type="match status" value="1"/>
</dbReference>
<name>A0AAV0Q7R4_9ROSI</name>
<feature type="domain" description="Bifunctional inhibitor/plant lipid transfer protein/seed storage helical" evidence="4">
    <location>
        <begin position="31"/>
        <end position="113"/>
    </location>
</feature>
<evidence type="ECO:0000313" key="6">
    <source>
        <dbReference type="Proteomes" id="UP001154282"/>
    </source>
</evidence>
<dbReference type="SUPFAM" id="SSF47699">
    <property type="entry name" value="Bifunctional inhibitor/lipid-transfer protein/seed storage 2S albumin"/>
    <property type="match status" value="1"/>
</dbReference>
<keyword evidence="6" id="KW-1185">Reference proteome</keyword>
<protein>
    <recommendedName>
        <fullName evidence="4">Bifunctional inhibitor/plant lipid transfer protein/seed storage helical domain-containing protein</fullName>
    </recommendedName>
</protein>
<comment type="caution">
    <text evidence="5">The sequence shown here is derived from an EMBL/GenBank/DDBJ whole genome shotgun (WGS) entry which is preliminary data.</text>
</comment>
<dbReference type="InterPro" id="IPR016140">
    <property type="entry name" value="Bifunc_inhib/LTP/seed_store"/>
</dbReference>
<feature type="chain" id="PRO_5043785013" description="Bifunctional inhibitor/plant lipid transfer protein/seed storage helical domain-containing protein" evidence="3">
    <location>
        <begin position="27"/>
        <end position="181"/>
    </location>
</feature>
<feature type="signal peptide" evidence="3">
    <location>
        <begin position="1"/>
        <end position="26"/>
    </location>
</feature>
<dbReference type="PANTHER" id="PTHR33076">
    <property type="entry name" value="NON-SPECIFIC LIPID-TRANSFER PROTEIN 2-RELATED"/>
    <property type="match status" value="1"/>
</dbReference>